<dbReference type="KEGG" id="vg:64871135"/>
<name>A0A649V9G0_9CAUD</name>
<protein>
    <submittedName>
        <fullName evidence="1">Uncharacterized protein</fullName>
    </submittedName>
</protein>
<proteinExistence type="predicted"/>
<reference evidence="1 2" key="1">
    <citation type="submission" date="2019-10" db="EMBL/GenBank/DDBJ databases">
        <authorList>
            <person name="Curtis N."/>
            <person name="Kistler A.L."/>
            <person name="Garlena R.A."/>
            <person name="Russell D.A."/>
            <person name="Pope W.H."/>
            <person name="Jacobs-Sera D."/>
            <person name="Hatfull G.F."/>
        </authorList>
    </citation>
    <scope>NUCLEOTIDE SEQUENCE [LARGE SCALE GENOMIC DNA]</scope>
</reference>
<dbReference type="RefSeq" id="YP_010061518.1">
    <property type="nucleotide sequence ID" value="NC_054783.1"/>
</dbReference>
<gene>
    <name evidence="1" type="primary">93</name>
    <name evidence="1" type="ORF">SEA_YECEY3_93</name>
</gene>
<evidence type="ECO:0000313" key="2">
    <source>
        <dbReference type="Proteomes" id="UP000423725"/>
    </source>
</evidence>
<accession>A0A649V9G0</accession>
<dbReference type="GeneID" id="64871135"/>
<sequence>MVKGSRVCEGYGRHARRGVVIRDYACGLVRVLWDGSDSAEWRDVNELQEV</sequence>
<evidence type="ECO:0000313" key="1">
    <source>
        <dbReference type="EMBL" id="QGJ88844.1"/>
    </source>
</evidence>
<organism evidence="1 2">
    <name type="scientific">Mycobacterium phage Yecey3</name>
    <dbReference type="NCBI Taxonomy" id="2656617"/>
    <lineage>
        <taxon>Viruses</taxon>
        <taxon>Duplodnaviria</taxon>
        <taxon>Heunggongvirae</taxon>
        <taxon>Uroviricota</taxon>
        <taxon>Caudoviricetes</taxon>
        <taxon>Yeceytrevirus</taxon>
        <taxon>Yeceytrevirus yecey3</taxon>
    </lineage>
</organism>
<keyword evidence="2" id="KW-1185">Reference proteome</keyword>
<dbReference type="Proteomes" id="UP000423725">
    <property type="component" value="Segment"/>
</dbReference>
<dbReference type="EMBL" id="MN585979">
    <property type="protein sequence ID" value="QGJ88844.1"/>
    <property type="molecule type" value="Genomic_DNA"/>
</dbReference>